<organism evidence="3 4">
    <name type="scientific">Desulfomicrobium baculatum (strain DSM 4028 / VKM B-1378 / X)</name>
    <name type="common">Desulfovibrio baculatus</name>
    <dbReference type="NCBI Taxonomy" id="525897"/>
    <lineage>
        <taxon>Bacteria</taxon>
        <taxon>Pseudomonadati</taxon>
        <taxon>Thermodesulfobacteriota</taxon>
        <taxon>Desulfovibrionia</taxon>
        <taxon>Desulfovibrionales</taxon>
        <taxon>Desulfomicrobiaceae</taxon>
        <taxon>Desulfomicrobium</taxon>
    </lineage>
</organism>
<dbReference type="SUPFAM" id="SSF52821">
    <property type="entry name" value="Rhodanese/Cell cycle control phosphatase"/>
    <property type="match status" value="1"/>
</dbReference>
<dbReference type="eggNOG" id="COG0607">
    <property type="taxonomic scope" value="Bacteria"/>
</dbReference>
<feature type="domain" description="Rhodanese" evidence="2">
    <location>
        <begin position="62"/>
        <end position="156"/>
    </location>
</feature>
<dbReference type="EMBL" id="CP001629">
    <property type="protein sequence ID" value="ACU88509.1"/>
    <property type="molecule type" value="Genomic_DNA"/>
</dbReference>
<dbReference type="CDD" id="cd00158">
    <property type="entry name" value="RHOD"/>
    <property type="match status" value="1"/>
</dbReference>
<accession>C7LVN0</accession>
<reference evidence="3 4" key="1">
    <citation type="journal article" date="2009" name="Stand. Genomic Sci.">
        <title>Complete genome sequence of Desulfomicrobium baculatum type strain (X).</title>
        <authorList>
            <person name="Copeland A."/>
            <person name="Spring S."/>
            <person name="Goker M."/>
            <person name="Schneider S."/>
            <person name="Lapidus A."/>
            <person name="Del Rio T.G."/>
            <person name="Tice H."/>
            <person name="Cheng J.F."/>
            <person name="Chen F."/>
            <person name="Nolan M."/>
            <person name="Bruce D."/>
            <person name="Goodwin L."/>
            <person name="Pitluck S."/>
            <person name="Ivanova N."/>
            <person name="Mavrommatis K."/>
            <person name="Ovchinnikova G."/>
            <person name="Pati A."/>
            <person name="Chen A."/>
            <person name="Palaniappan K."/>
            <person name="Land M."/>
            <person name="Hauser L."/>
            <person name="Chang Y.J."/>
            <person name="Jeffries C.C."/>
            <person name="Meincke L."/>
            <person name="Sims D."/>
            <person name="Brettin T."/>
            <person name="Detter J.C."/>
            <person name="Han C."/>
            <person name="Chain P."/>
            <person name="Bristow J."/>
            <person name="Eisen J.A."/>
            <person name="Markowitz V."/>
            <person name="Hugenholtz P."/>
            <person name="Kyrpides N.C."/>
            <person name="Klenk H.P."/>
            <person name="Lucas S."/>
        </authorList>
    </citation>
    <scope>NUCLEOTIDE SEQUENCE [LARGE SCALE GENOMIC DNA]</scope>
    <source>
        <strain evidence="4">DSM 4028 / VKM B-1378 / X</strain>
    </source>
</reference>
<feature type="compositionally biased region" description="Polar residues" evidence="1">
    <location>
        <begin position="153"/>
        <end position="163"/>
    </location>
</feature>
<dbReference type="KEGG" id="dba:Dbac_0382"/>
<dbReference type="STRING" id="525897.Dbac_0382"/>
<gene>
    <name evidence="3" type="ordered locus">Dbac_0382</name>
</gene>
<evidence type="ECO:0000256" key="1">
    <source>
        <dbReference type="SAM" id="MobiDB-lite"/>
    </source>
</evidence>
<dbReference type="Pfam" id="PF00581">
    <property type="entry name" value="Rhodanese"/>
    <property type="match status" value="1"/>
</dbReference>
<dbReference type="AlphaFoldDB" id="C7LVN0"/>
<keyword evidence="4" id="KW-1185">Reference proteome</keyword>
<protein>
    <submittedName>
        <fullName evidence="3">Rhodanese domain protein</fullName>
    </submittedName>
</protein>
<evidence type="ECO:0000313" key="4">
    <source>
        <dbReference type="Proteomes" id="UP000002216"/>
    </source>
</evidence>
<proteinExistence type="predicted"/>
<dbReference type="Proteomes" id="UP000002216">
    <property type="component" value="Chromosome"/>
</dbReference>
<dbReference type="OrthoDB" id="9789348at2"/>
<evidence type="ECO:0000313" key="3">
    <source>
        <dbReference type="EMBL" id="ACU88509.1"/>
    </source>
</evidence>
<dbReference type="HOGENOM" id="CLU_1014626_0_0_7"/>
<evidence type="ECO:0000259" key="2">
    <source>
        <dbReference type="PROSITE" id="PS50206"/>
    </source>
</evidence>
<dbReference type="SMART" id="SM00450">
    <property type="entry name" value="RHOD"/>
    <property type="match status" value="1"/>
</dbReference>
<feature type="region of interest" description="Disordered" evidence="1">
    <location>
        <begin position="151"/>
        <end position="274"/>
    </location>
</feature>
<dbReference type="PROSITE" id="PS50206">
    <property type="entry name" value="RHODANESE_3"/>
    <property type="match status" value="1"/>
</dbReference>
<dbReference type="InterPro" id="IPR036873">
    <property type="entry name" value="Rhodanese-like_dom_sf"/>
</dbReference>
<dbReference type="RefSeq" id="WP_012805594.1">
    <property type="nucleotide sequence ID" value="NC_013173.1"/>
</dbReference>
<dbReference type="Gene3D" id="3.40.250.10">
    <property type="entry name" value="Rhodanese-like domain"/>
    <property type="match status" value="1"/>
</dbReference>
<name>C7LVN0_DESBD</name>
<sequence length="274" mass="28761">MKPPISFGIKTAIILAISVGLALAFNATRPDRLPLVHDPDSAAQAAAQRGEISLDEAALLFESGKAVFVDAREAGEYALGHIEGALSLDPVLFGQEFPALREHLEEATTIVTYCDGEFCELSHELAQQLLGMGLQDVRVLKNGWTLWRDQGLPTATGSQTTEPPQAPQAEEASVNASTGETPHATEPSEPESDQPAPAQTGPSDQQLQPAPPKEAPADSFAPESAPLGQPLEPDPQETLAPNPAPPEPEAETPSAKPAPPASPSLDPETLGEKS</sequence>
<dbReference type="InterPro" id="IPR001763">
    <property type="entry name" value="Rhodanese-like_dom"/>
</dbReference>